<dbReference type="AlphaFoldDB" id="A0A1D6GL98"/>
<keyword evidence="3" id="KW-0812">Transmembrane</keyword>
<feature type="domain" description="Cationic amino acid transporter C-terminal" evidence="6">
    <location>
        <begin position="422"/>
        <end position="447"/>
    </location>
</feature>
<dbReference type="Gene3D" id="1.20.1740.10">
    <property type="entry name" value="Amino acid/polyamine transporter I"/>
    <property type="match status" value="1"/>
</dbReference>
<sequence length="472" mass="51274">MALEAGSSGGGGRGWGGRFRSLMRRKQVDSDRALFFGGQDSVPWILARHQLPWFDIIVDPCAAALVFVVTVLLCVGIKESSFAQGVVTVLNACVMIFVIVAGSYIGFQIGWVGYKVSDGYFPHGVNGMLAGSATVFFAYIGFDTVASTAEEVKNPQRDLPLGIGVALAICCALYMAVSVVIVGLVPYFAMDPDTPISSAFARHGMQWAMYVVTSGAVLALCSTLMGSLLPQPRILMAMARDGLLPSFFSDVNKQTQVPVKSTIVTGICAAALAFAMDVSQLAGMVSVGTLLAFTIVAVSILILRYVPPDEVPLPPSMQESFCLNQECDEERDRGLLGVGNCNLSQTKDVIVSPDMYWLHHWSCAPSGWPQLALLDRPRCWQALFWSFRRIHMPFCSSATSFVYPDKYVSVNKPEVSIKSIIGDTWMRVGIWLLLGVLVYAFYGRTHSSLIDVVYVPAAQADEIYRSSSGYVS</sequence>
<evidence type="ECO:0000256" key="3">
    <source>
        <dbReference type="ARBA" id="ARBA00022692"/>
    </source>
</evidence>
<dbReference type="PANTHER" id="PTHR43243:SF75">
    <property type="entry name" value="AMINO ACID PERMEASE FAMILY PROTEIN, EXPRESSED"/>
    <property type="match status" value="1"/>
</dbReference>
<dbReference type="InterPro" id="IPR029485">
    <property type="entry name" value="CAT_C"/>
</dbReference>
<dbReference type="InterPro" id="IPR002293">
    <property type="entry name" value="AA/rel_permease1"/>
</dbReference>
<comment type="subcellular location">
    <subcellularLocation>
        <location evidence="1">Membrane</location>
        <topology evidence="1">Multi-pass membrane protein</topology>
    </subcellularLocation>
</comment>
<keyword evidence="5" id="KW-0472">Membrane</keyword>
<dbReference type="PIRSF" id="PIRSF006060">
    <property type="entry name" value="AA_transporter"/>
    <property type="match status" value="1"/>
</dbReference>
<evidence type="ECO:0000256" key="1">
    <source>
        <dbReference type="ARBA" id="ARBA00004141"/>
    </source>
</evidence>
<evidence type="ECO:0000259" key="6">
    <source>
        <dbReference type="Pfam" id="PF13906"/>
    </source>
</evidence>
<dbReference type="ExpressionAtlas" id="A0A1D6GL98">
    <property type="expression patterns" value="baseline and differential"/>
</dbReference>
<organism evidence="7">
    <name type="scientific">Zea mays</name>
    <name type="common">Maize</name>
    <dbReference type="NCBI Taxonomy" id="4577"/>
    <lineage>
        <taxon>Eukaryota</taxon>
        <taxon>Viridiplantae</taxon>
        <taxon>Streptophyta</taxon>
        <taxon>Embryophyta</taxon>
        <taxon>Tracheophyta</taxon>
        <taxon>Spermatophyta</taxon>
        <taxon>Magnoliopsida</taxon>
        <taxon>Liliopsida</taxon>
        <taxon>Poales</taxon>
        <taxon>Poaceae</taxon>
        <taxon>PACMAD clade</taxon>
        <taxon>Panicoideae</taxon>
        <taxon>Andropogonodae</taxon>
        <taxon>Andropogoneae</taxon>
        <taxon>Tripsacinae</taxon>
        <taxon>Zea</taxon>
    </lineage>
</organism>
<protein>
    <submittedName>
        <fullName evidence="7">Cationic amino acid transporter 4 vacuolar</fullName>
    </submittedName>
</protein>
<name>A0A1D6GL98_MAIZE</name>
<dbReference type="EMBL" id="CM000781">
    <property type="protein sequence ID" value="AQK64082.1"/>
    <property type="molecule type" value="Genomic_DNA"/>
</dbReference>
<evidence type="ECO:0000256" key="4">
    <source>
        <dbReference type="ARBA" id="ARBA00022989"/>
    </source>
</evidence>
<evidence type="ECO:0000256" key="5">
    <source>
        <dbReference type="ARBA" id="ARBA00023136"/>
    </source>
</evidence>
<keyword evidence="4" id="KW-1133">Transmembrane helix</keyword>
<dbReference type="Pfam" id="PF13906">
    <property type="entry name" value="AA_permease_C"/>
    <property type="match status" value="1"/>
</dbReference>
<dbReference type="GO" id="GO:0016020">
    <property type="term" value="C:membrane"/>
    <property type="evidence" value="ECO:0007669"/>
    <property type="project" value="UniProtKB-SubCell"/>
</dbReference>
<dbReference type="GO" id="GO:0022857">
    <property type="term" value="F:transmembrane transporter activity"/>
    <property type="evidence" value="ECO:0007669"/>
    <property type="project" value="InterPro"/>
</dbReference>
<evidence type="ECO:0000256" key="2">
    <source>
        <dbReference type="ARBA" id="ARBA00008572"/>
    </source>
</evidence>
<dbReference type="PANTHER" id="PTHR43243">
    <property type="entry name" value="INNER MEMBRANE TRANSPORTER YGJI-RELATED"/>
    <property type="match status" value="1"/>
</dbReference>
<accession>A0A1D6GL98</accession>
<comment type="similarity">
    <text evidence="2">Belongs to the amino acid-polyamine-organocation (APC) superfamily. Cationic amino acid transporter (CAT) (TC 2.A.3.3) family.</text>
</comment>
<dbReference type="Pfam" id="PF13520">
    <property type="entry name" value="AA_permease_2"/>
    <property type="match status" value="1"/>
</dbReference>
<reference evidence="7" key="1">
    <citation type="submission" date="2015-12" db="EMBL/GenBank/DDBJ databases">
        <title>Update maize B73 reference genome by single molecule sequencing technologies.</title>
        <authorList>
            <consortium name="Maize Genome Sequencing Project"/>
            <person name="Ware D."/>
        </authorList>
    </citation>
    <scope>NUCLEOTIDE SEQUENCE</scope>
    <source>
        <tissue evidence="7">Seedling</tissue>
    </source>
</reference>
<proteinExistence type="inferred from homology"/>
<evidence type="ECO:0000313" key="7">
    <source>
        <dbReference type="EMBL" id="AQK64082.1"/>
    </source>
</evidence>
<gene>
    <name evidence="7" type="ORF">ZEAMMB73_Zm00001d013652</name>
</gene>